<evidence type="ECO:0000313" key="1">
    <source>
        <dbReference type="EMBL" id="TXE86416.1"/>
    </source>
</evidence>
<reference evidence="1 2" key="1">
    <citation type="submission" date="2019-07" db="EMBL/GenBank/DDBJ databases">
        <title>Rapid identification of Enteric Bacteria from Whole Genome Sequences (WGS) using Average Nucleotide Identity (ANI).</title>
        <authorList>
            <person name="Lane C."/>
        </authorList>
    </citation>
    <scope>NUCLEOTIDE SEQUENCE [LARGE SCALE GENOMIC DNA]</scope>
    <source>
        <strain evidence="1 2">2016D-0084</strain>
    </source>
</reference>
<dbReference type="EMBL" id="VOWJ01000031">
    <property type="protein sequence ID" value="TXE86416.1"/>
    <property type="molecule type" value="Genomic_DNA"/>
</dbReference>
<protein>
    <submittedName>
        <fullName evidence="1">Acyl carrier protein</fullName>
    </submittedName>
</protein>
<dbReference type="SUPFAM" id="SSF47336">
    <property type="entry name" value="ACP-like"/>
    <property type="match status" value="1"/>
</dbReference>
<accession>A0A5C7DSU3</accession>
<name>A0A5C7DSU3_9BACT</name>
<gene>
    <name evidence="1" type="ORF">FPD38_07155</name>
</gene>
<dbReference type="AlphaFoldDB" id="A0A5C7DSU3"/>
<dbReference type="InterPro" id="IPR036736">
    <property type="entry name" value="ACP-like_sf"/>
</dbReference>
<dbReference type="Proteomes" id="UP000321629">
    <property type="component" value="Unassembled WGS sequence"/>
</dbReference>
<evidence type="ECO:0000313" key="2">
    <source>
        <dbReference type="Proteomes" id="UP000321629"/>
    </source>
</evidence>
<sequence>MQVTFEDIQKMFNNIGRNDVNEASCDLIDEDIIDSMDMMKLILEIETFLGKNLDAKYIIPDNFKDFSSIKNMLENIE</sequence>
<comment type="caution">
    <text evidence="1">The sequence shown here is derived from an EMBL/GenBank/DDBJ whole genome shotgun (WGS) entry which is preliminary data.</text>
</comment>
<organism evidence="1 2">
    <name type="scientific">Campylobacter volucris</name>
    <dbReference type="NCBI Taxonomy" id="1031542"/>
    <lineage>
        <taxon>Bacteria</taxon>
        <taxon>Pseudomonadati</taxon>
        <taxon>Campylobacterota</taxon>
        <taxon>Epsilonproteobacteria</taxon>
        <taxon>Campylobacterales</taxon>
        <taxon>Campylobacteraceae</taxon>
        <taxon>Campylobacter</taxon>
    </lineage>
</organism>
<dbReference type="Gene3D" id="1.10.1200.10">
    <property type="entry name" value="ACP-like"/>
    <property type="match status" value="1"/>
</dbReference>
<dbReference type="RefSeq" id="WP_147556033.1">
    <property type="nucleotide sequence ID" value="NZ_VOWJ01000031.1"/>
</dbReference>
<proteinExistence type="predicted"/>